<protein>
    <recommendedName>
        <fullName evidence="4">Metal-dependent hydrolase</fullName>
    </recommendedName>
</protein>
<evidence type="ECO:0000313" key="2">
    <source>
        <dbReference type="EMBL" id="MBB1127371.1"/>
    </source>
</evidence>
<comment type="caution">
    <text evidence="2">The sequence shown here is derived from an EMBL/GenBank/DDBJ whole genome shotgun (WGS) entry which is preliminary data.</text>
</comment>
<sequence length="117" mass="13283">MLIALSFLIDFRAILFWFGIGYLSHWFADSLTITGVPITPNDKHKIHLLGGKIKTGEPLEYIVAFGLLIASVSISSNALELLNQEHGFNKYHMDYGYLHKNGIIDNKEALETRFKLF</sequence>
<organism evidence="2 3">
    <name type="scientific">Thiospirillum jenense</name>
    <dbReference type="NCBI Taxonomy" id="1653858"/>
    <lineage>
        <taxon>Bacteria</taxon>
        <taxon>Pseudomonadati</taxon>
        <taxon>Pseudomonadota</taxon>
        <taxon>Gammaproteobacteria</taxon>
        <taxon>Chromatiales</taxon>
        <taxon>Chromatiaceae</taxon>
        <taxon>Thiospirillum</taxon>
    </lineage>
</organism>
<keyword evidence="1" id="KW-1133">Transmembrane helix</keyword>
<feature type="transmembrane region" description="Helical" evidence="1">
    <location>
        <begin position="61"/>
        <end position="82"/>
    </location>
</feature>
<feature type="transmembrane region" description="Helical" evidence="1">
    <location>
        <begin position="7"/>
        <end position="28"/>
    </location>
</feature>
<dbReference type="AlphaFoldDB" id="A0A839HFE7"/>
<reference evidence="2 3" key="1">
    <citation type="journal article" date="2020" name="Arch. Microbiol.">
        <title>The genome sequence of the giant phototrophic gammaproteobacterium Thiospirillum jenense gives insight into its physiological properties and phylogenetic relationships.</title>
        <authorList>
            <person name="Imhoff J.F."/>
            <person name="Meyer T.E."/>
            <person name="Kyndt J.A."/>
        </authorList>
    </citation>
    <scope>NUCLEOTIDE SEQUENCE [LARGE SCALE GENOMIC DNA]</scope>
    <source>
        <strain evidence="2 3">DSM 216</strain>
    </source>
</reference>
<evidence type="ECO:0000256" key="1">
    <source>
        <dbReference type="SAM" id="Phobius"/>
    </source>
</evidence>
<name>A0A839HFE7_9GAMM</name>
<keyword evidence="1" id="KW-0812">Transmembrane</keyword>
<gene>
    <name evidence="2" type="ORF">HUK38_14260</name>
</gene>
<dbReference type="Proteomes" id="UP000548632">
    <property type="component" value="Unassembled WGS sequence"/>
</dbReference>
<evidence type="ECO:0008006" key="4">
    <source>
        <dbReference type="Google" id="ProtNLM"/>
    </source>
</evidence>
<evidence type="ECO:0000313" key="3">
    <source>
        <dbReference type="Proteomes" id="UP000548632"/>
    </source>
</evidence>
<accession>A0A839HFE7</accession>
<keyword evidence="1" id="KW-0472">Membrane</keyword>
<proteinExistence type="predicted"/>
<keyword evidence="3" id="KW-1185">Reference proteome</keyword>
<dbReference type="EMBL" id="JABVCQ010000055">
    <property type="protein sequence ID" value="MBB1127371.1"/>
    <property type="molecule type" value="Genomic_DNA"/>
</dbReference>